<proteinExistence type="predicted"/>
<dbReference type="OrthoDB" id="2417614at2759"/>
<accession>A0A316ZB17</accession>
<dbReference type="STRING" id="58919.A0A316ZB17"/>
<dbReference type="EMBL" id="KZ819295">
    <property type="protein sequence ID" value="PWN97393.1"/>
    <property type="molecule type" value="Genomic_DNA"/>
</dbReference>
<evidence type="ECO:0000313" key="4">
    <source>
        <dbReference type="Proteomes" id="UP000245946"/>
    </source>
</evidence>
<dbReference type="Pfam" id="PF10544">
    <property type="entry name" value="T5orf172"/>
    <property type="match status" value="1"/>
</dbReference>
<sequence>MADAHRRAAPPAHHASPPPPRTRGPLEALAARLADTQLGGAGSAPSHTPPPPLRREKPLPDVPPQQGCAPYPQAYGPLQQPQWRPQASPAAQHAPQHRRAEDATRWDPHAAPAPQPYAQHGQQAQAGPSRLAPLAAAHRGPLPRAPAGSVWAHASQLVAARPQFNEHGPQRPQPSAPTSSASQLPFSTSSASLPASLRAAQTPPVPLPRPPSISSADVAYGSLRHPNPWESSLLALHPSTGRPVSLPSTPVRAPAPPTRPRSVSPSPPPTRAARSPPGRGSASPAPAGGATQRCAGIRKDGVRCARRVRVERAATRTPSPRKRTPSPTKATRREVIVISDDDEAAASGDEEDVFCSQHVKEINKTGGMHLPSSRGFLAFDALLVGLSQATAARIRALLGRPLTAADAGERGYLYIYSLRALDDATHECLKVGRAKSALKRVGEWRAQCASKQPVLRAIVPSGASQSLIPGAAAPTARGIVGSHLWERLVHLELRDINAAWAVQPPCSDCGARHRELFRLPRGAGGREGGFEHALAVVRKWEAVVRRLAPD</sequence>
<protein>
    <submittedName>
        <fullName evidence="3">DUF1766-domain-containing protein</fullName>
    </submittedName>
</protein>
<name>A0A316ZB17_9BASI</name>
<organism evidence="3 4">
    <name type="scientific">Tilletiopsis washingtonensis</name>
    <dbReference type="NCBI Taxonomy" id="58919"/>
    <lineage>
        <taxon>Eukaryota</taxon>
        <taxon>Fungi</taxon>
        <taxon>Dikarya</taxon>
        <taxon>Basidiomycota</taxon>
        <taxon>Ustilaginomycotina</taxon>
        <taxon>Exobasidiomycetes</taxon>
        <taxon>Entylomatales</taxon>
        <taxon>Entylomatales incertae sedis</taxon>
        <taxon>Tilletiopsis</taxon>
    </lineage>
</organism>
<evidence type="ECO:0000313" key="3">
    <source>
        <dbReference type="EMBL" id="PWN97393.1"/>
    </source>
</evidence>
<feature type="compositionally biased region" description="Basic and acidic residues" evidence="1">
    <location>
        <begin position="98"/>
        <end position="108"/>
    </location>
</feature>
<feature type="compositionally biased region" description="Low complexity" evidence="1">
    <location>
        <begin position="271"/>
        <end position="290"/>
    </location>
</feature>
<feature type="compositionally biased region" description="Low complexity" evidence="1">
    <location>
        <begin position="85"/>
        <end position="94"/>
    </location>
</feature>
<dbReference type="InterPro" id="IPR053006">
    <property type="entry name" value="Meiosis_regulatory"/>
</dbReference>
<keyword evidence="4" id="KW-1185">Reference proteome</keyword>
<dbReference type="PANTHER" id="PTHR28094">
    <property type="entry name" value="MEIOTICALLY UP-REGULATED GENE 113 PROTEIN"/>
    <property type="match status" value="1"/>
</dbReference>
<dbReference type="RefSeq" id="XP_025597672.1">
    <property type="nucleotide sequence ID" value="XM_025744208.1"/>
</dbReference>
<feature type="compositionally biased region" description="Basic and acidic residues" evidence="1">
    <location>
        <begin position="297"/>
        <end position="314"/>
    </location>
</feature>
<feature type="region of interest" description="Disordered" evidence="1">
    <location>
        <begin position="1"/>
        <end position="332"/>
    </location>
</feature>
<feature type="compositionally biased region" description="Low complexity" evidence="1">
    <location>
        <begin position="109"/>
        <end position="128"/>
    </location>
</feature>
<reference evidence="3 4" key="1">
    <citation type="journal article" date="2018" name="Mol. Biol. Evol.">
        <title>Broad Genomic Sampling Reveals a Smut Pathogenic Ancestry of the Fungal Clade Ustilaginomycotina.</title>
        <authorList>
            <person name="Kijpornyongpan T."/>
            <person name="Mondo S.J."/>
            <person name="Barry K."/>
            <person name="Sandor L."/>
            <person name="Lee J."/>
            <person name="Lipzen A."/>
            <person name="Pangilinan J."/>
            <person name="LaButti K."/>
            <person name="Hainaut M."/>
            <person name="Henrissat B."/>
            <person name="Grigoriev I.V."/>
            <person name="Spatafora J.W."/>
            <person name="Aime M.C."/>
        </authorList>
    </citation>
    <scope>NUCLEOTIDE SEQUENCE [LARGE SCALE GENOMIC DNA]</scope>
    <source>
        <strain evidence="3 4">MCA 4186</strain>
    </source>
</reference>
<evidence type="ECO:0000256" key="1">
    <source>
        <dbReference type="SAM" id="MobiDB-lite"/>
    </source>
</evidence>
<feature type="compositionally biased region" description="Low complexity" evidence="1">
    <location>
        <begin position="176"/>
        <end position="200"/>
    </location>
</feature>
<dbReference type="AlphaFoldDB" id="A0A316ZB17"/>
<feature type="domain" description="Bacteriophage T5 Orf172 DNA-binding" evidence="2">
    <location>
        <begin position="411"/>
        <end position="540"/>
    </location>
</feature>
<dbReference type="PANTHER" id="PTHR28094:SF1">
    <property type="entry name" value="MEIOTICALLY UP-REGULATED GENE 113 PROTEIN"/>
    <property type="match status" value="1"/>
</dbReference>
<dbReference type="Proteomes" id="UP000245946">
    <property type="component" value="Unassembled WGS sequence"/>
</dbReference>
<dbReference type="GeneID" id="37271752"/>
<gene>
    <name evidence="3" type="ORF">FA09DRAFT_339396</name>
</gene>
<feature type="compositionally biased region" description="Pro residues" evidence="1">
    <location>
        <begin position="253"/>
        <end position="270"/>
    </location>
</feature>
<evidence type="ECO:0000259" key="2">
    <source>
        <dbReference type="Pfam" id="PF10544"/>
    </source>
</evidence>
<dbReference type="InterPro" id="IPR018306">
    <property type="entry name" value="Phage_T5_Orf172_DNA-bd"/>
</dbReference>